<dbReference type="SUPFAM" id="SSF56784">
    <property type="entry name" value="HAD-like"/>
    <property type="match status" value="1"/>
</dbReference>
<evidence type="ECO:0000313" key="2">
    <source>
        <dbReference type="EMBL" id="AFN37321.1"/>
    </source>
</evidence>
<reference evidence="2 3" key="1">
    <citation type="journal article" date="2012" name="BMC Genomics">
        <title>Genome-wide characterization of vibrio phage phipp2 with unique arrangements of the mob-like genes.</title>
        <authorList>
            <person name="Lin Y.R."/>
            <person name="Lin C.S."/>
        </authorList>
    </citation>
    <scope>NUCLEOTIDE SEQUENCE [LARGE SCALE GENOMIC DNA]</scope>
</reference>
<gene>
    <name evidence="2" type="primary">pseT</name>
    <name evidence="2" type="ORF">pp2_088</name>
</gene>
<dbReference type="GO" id="GO:0046403">
    <property type="term" value="F:polynucleotide 3'-phosphatase activity"/>
    <property type="evidence" value="ECO:0007669"/>
    <property type="project" value="TreeGrafter"/>
</dbReference>
<dbReference type="Gene3D" id="3.40.50.1000">
    <property type="entry name" value="HAD superfamily/HAD-like"/>
    <property type="match status" value="1"/>
</dbReference>
<protein>
    <submittedName>
        <fullName evidence="2">PseT</fullName>
    </submittedName>
</protein>
<dbReference type="GO" id="GO:0003690">
    <property type="term" value="F:double-stranded DNA binding"/>
    <property type="evidence" value="ECO:0007669"/>
    <property type="project" value="TreeGrafter"/>
</dbReference>
<dbReference type="SUPFAM" id="SSF52540">
    <property type="entry name" value="P-loop containing nucleoside triphosphate hydrolases"/>
    <property type="match status" value="1"/>
</dbReference>
<dbReference type="InterPro" id="IPR027417">
    <property type="entry name" value="P-loop_NTPase"/>
</dbReference>
<dbReference type="Gene3D" id="3.40.50.300">
    <property type="entry name" value="P-loop containing nucleotide triphosphate hydrolases"/>
    <property type="match status" value="1"/>
</dbReference>
<dbReference type="InterPro" id="IPR056782">
    <property type="entry name" value="HAD_PNKP"/>
</dbReference>
<dbReference type="GO" id="GO:0046404">
    <property type="term" value="F:ATP-dependent polydeoxyribonucleotide 5'-hydroxyl-kinase activity"/>
    <property type="evidence" value="ECO:0007669"/>
    <property type="project" value="TreeGrafter"/>
</dbReference>
<dbReference type="PANTHER" id="PTHR12083:SF9">
    <property type="entry name" value="BIFUNCTIONAL POLYNUCLEOTIDE PHOSPHATASE_KINASE"/>
    <property type="match status" value="1"/>
</dbReference>
<evidence type="ECO:0000259" key="1">
    <source>
        <dbReference type="Pfam" id="PF25109"/>
    </source>
</evidence>
<dbReference type="Pfam" id="PF25109">
    <property type="entry name" value="HAD_PNKP"/>
    <property type="match status" value="1"/>
</dbReference>
<dbReference type="GO" id="GO:0006281">
    <property type="term" value="P:DNA repair"/>
    <property type="evidence" value="ECO:0007669"/>
    <property type="project" value="TreeGrafter"/>
</dbReference>
<sequence length="385" mass="44143">MNELIDATNEARTQYEQYGACSAFQIEGLLTELEKHASDNAVVKSARTEFDDYENLTGTRIDQLLTVAEVTIFKTSEKNLMKLIVTVGVPASGKTTWAEKFCANGKAVNVNRDDTRQELFGPFKWGEYSFKKQNEELVTKVNKDKAMLALRSGKDVVISDTNLVPERREEWRNIAKQLGAEYEEKLFHISFDEAFARDKAREMSVGGKVLTTMFQNYHRNNRDLIIAHFKSLLEPLWEAGTELCVLSDIDGTVAEMHKGVKGRRSPFEWLRVEEDSPRDTVIEMLDLLSAHYPIIFMSGRDGVCEEHTRRWLLKHMPFAYSSGFDLVMRGKGDSRPDWVIKLELLLELAKRGYRRPIVMFDDRDQVVNTLREVGVEVFQVQPGNF</sequence>
<feature type="domain" description="Polynucleotide kinase PNKP phosphatase" evidence="1">
    <location>
        <begin position="244"/>
        <end position="385"/>
    </location>
</feature>
<proteinExistence type="predicted"/>
<accession>I6XC19</accession>
<dbReference type="EMBL" id="JN849462">
    <property type="protein sequence ID" value="AFN37321.1"/>
    <property type="molecule type" value="Genomic_DNA"/>
</dbReference>
<dbReference type="Proteomes" id="UP000009015">
    <property type="component" value="Segment"/>
</dbReference>
<dbReference type="Pfam" id="PF13671">
    <property type="entry name" value="AAA_33"/>
    <property type="match status" value="1"/>
</dbReference>
<organism evidence="2 3">
    <name type="scientific">Vibrio phage phi-pp2</name>
    <dbReference type="NCBI Taxonomy" id="1204514"/>
    <lineage>
        <taxon>Viruses</taxon>
        <taxon>Duplodnaviria</taxon>
        <taxon>Heunggongvirae</taxon>
        <taxon>Uroviricota</taxon>
        <taxon>Caudoviricetes</taxon>
        <taxon>Pantevenvirales</taxon>
        <taxon>Straboviridae</taxon>
        <taxon>Schizotequatrovirus</taxon>
        <taxon>Schizotequatrovirus KVP40</taxon>
    </lineage>
</organism>
<dbReference type="InterPro" id="IPR036412">
    <property type="entry name" value="HAD-like_sf"/>
</dbReference>
<dbReference type="InterPro" id="IPR023214">
    <property type="entry name" value="HAD_sf"/>
</dbReference>
<dbReference type="PANTHER" id="PTHR12083">
    <property type="entry name" value="BIFUNCTIONAL POLYNUCLEOTIDE PHOSPHATASE/KINASE"/>
    <property type="match status" value="1"/>
</dbReference>
<evidence type="ECO:0000313" key="3">
    <source>
        <dbReference type="Proteomes" id="UP000009015"/>
    </source>
</evidence>
<name>I6XC19_9CAUD</name>